<dbReference type="Gene3D" id="1.10.10.60">
    <property type="entry name" value="Homeodomain-like"/>
    <property type="match status" value="1"/>
</dbReference>
<evidence type="ECO:0000259" key="4">
    <source>
        <dbReference type="PROSITE" id="PS01124"/>
    </source>
</evidence>
<dbReference type="InterPro" id="IPR018060">
    <property type="entry name" value="HTH_AraC"/>
</dbReference>
<comment type="caution">
    <text evidence="5">The sequence shown here is derived from an EMBL/GenBank/DDBJ whole genome shotgun (WGS) entry which is preliminary data.</text>
</comment>
<dbReference type="InterPro" id="IPR050204">
    <property type="entry name" value="AraC_XylS_family_regulators"/>
</dbReference>
<evidence type="ECO:0000313" key="5">
    <source>
        <dbReference type="EMBL" id="GAA2376739.1"/>
    </source>
</evidence>
<gene>
    <name evidence="5" type="ORF">GCM10009855_15090</name>
</gene>
<evidence type="ECO:0000313" key="6">
    <source>
        <dbReference type="Proteomes" id="UP001501170"/>
    </source>
</evidence>
<dbReference type="RefSeq" id="WP_346075744.1">
    <property type="nucleotide sequence ID" value="NZ_BAAARB010000006.1"/>
</dbReference>
<evidence type="ECO:0000256" key="2">
    <source>
        <dbReference type="ARBA" id="ARBA00023125"/>
    </source>
</evidence>
<keyword evidence="2" id="KW-0238">DNA-binding</keyword>
<dbReference type="InterPro" id="IPR035418">
    <property type="entry name" value="AraC-bd_2"/>
</dbReference>
<keyword evidence="1" id="KW-0805">Transcription regulation</keyword>
<keyword evidence="3" id="KW-0804">Transcription</keyword>
<dbReference type="InterPro" id="IPR009057">
    <property type="entry name" value="Homeodomain-like_sf"/>
</dbReference>
<sequence length="329" mass="35736">MPTQLDPRPNGVLSSVTETDWDAIAAWTDDKYMSFDVRPSGRSTSPCSSMFSIDVGEITMTHFRYGTEVALRDFDAEAGNVLVLTTLRGRTRHRVGRAEGTELGAGQTFVADCSRTDFRLAADDDHLQLNLTVPHRLLADLSLQWWGHVPDDALWSRGAVIGGSGSPWWNLLGYATSTAAISPEAVASGRIGLHLQELIAAQLLHDWALRAAVDLERRPAVAAPGYVRTAAHFIDAHARDLPTVAEIAAAAGVSVRSLSGGFARYLGTSVRSYLVEQRLQGVYRELRSGAESVTATAHAWGYVNLGVFAASYRRRFGENPSETLARARS</sequence>
<dbReference type="Pfam" id="PF14525">
    <property type="entry name" value="AraC_binding_2"/>
    <property type="match status" value="1"/>
</dbReference>
<protein>
    <recommendedName>
        <fullName evidence="4">HTH araC/xylS-type domain-containing protein</fullName>
    </recommendedName>
</protein>
<reference evidence="5 6" key="1">
    <citation type="journal article" date="2019" name="Int. J. Syst. Evol. Microbiol.">
        <title>The Global Catalogue of Microorganisms (GCM) 10K type strain sequencing project: providing services to taxonomists for standard genome sequencing and annotation.</title>
        <authorList>
            <consortium name="The Broad Institute Genomics Platform"/>
            <consortium name="The Broad Institute Genome Sequencing Center for Infectious Disease"/>
            <person name="Wu L."/>
            <person name="Ma J."/>
        </authorList>
    </citation>
    <scope>NUCLEOTIDE SEQUENCE [LARGE SCALE GENOMIC DNA]</scope>
    <source>
        <strain evidence="5 6">JCM 16227</strain>
    </source>
</reference>
<dbReference type="PANTHER" id="PTHR46796:SF6">
    <property type="entry name" value="ARAC SUBFAMILY"/>
    <property type="match status" value="1"/>
</dbReference>
<organism evidence="5 6">
    <name type="scientific">Gordonia cholesterolivorans</name>
    <dbReference type="NCBI Taxonomy" id="559625"/>
    <lineage>
        <taxon>Bacteria</taxon>
        <taxon>Bacillati</taxon>
        <taxon>Actinomycetota</taxon>
        <taxon>Actinomycetes</taxon>
        <taxon>Mycobacteriales</taxon>
        <taxon>Gordoniaceae</taxon>
        <taxon>Gordonia</taxon>
    </lineage>
</organism>
<dbReference type="Proteomes" id="UP001501170">
    <property type="component" value="Unassembled WGS sequence"/>
</dbReference>
<name>A0ABN3HDK6_9ACTN</name>
<dbReference type="PANTHER" id="PTHR46796">
    <property type="entry name" value="HTH-TYPE TRANSCRIPTIONAL ACTIVATOR RHAS-RELATED"/>
    <property type="match status" value="1"/>
</dbReference>
<keyword evidence="6" id="KW-1185">Reference proteome</keyword>
<evidence type="ECO:0000256" key="3">
    <source>
        <dbReference type="ARBA" id="ARBA00023163"/>
    </source>
</evidence>
<accession>A0ABN3HDK6</accession>
<dbReference type="EMBL" id="BAAARB010000006">
    <property type="protein sequence ID" value="GAA2376739.1"/>
    <property type="molecule type" value="Genomic_DNA"/>
</dbReference>
<dbReference type="Pfam" id="PF12833">
    <property type="entry name" value="HTH_18"/>
    <property type="match status" value="1"/>
</dbReference>
<dbReference type="SMART" id="SM00342">
    <property type="entry name" value="HTH_ARAC"/>
    <property type="match status" value="1"/>
</dbReference>
<feature type="domain" description="HTH araC/xylS-type" evidence="4">
    <location>
        <begin position="228"/>
        <end position="326"/>
    </location>
</feature>
<dbReference type="PROSITE" id="PS01124">
    <property type="entry name" value="HTH_ARAC_FAMILY_2"/>
    <property type="match status" value="1"/>
</dbReference>
<evidence type="ECO:0000256" key="1">
    <source>
        <dbReference type="ARBA" id="ARBA00023015"/>
    </source>
</evidence>
<proteinExistence type="predicted"/>
<dbReference type="SUPFAM" id="SSF46689">
    <property type="entry name" value="Homeodomain-like"/>
    <property type="match status" value="1"/>
</dbReference>